<dbReference type="AlphaFoldDB" id="A0AA37W8M2"/>
<reference evidence="1" key="1">
    <citation type="journal article" date="2014" name="Int. J. Syst. Evol. Microbiol.">
        <title>Complete genome sequence of Corynebacterium casei LMG S-19264T (=DSM 44701T), isolated from a smear-ripened cheese.</title>
        <authorList>
            <consortium name="US DOE Joint Genome Institute (JGI-PGF)"/>
            <person name="Walter F."/>
            <person name="Albersmeier A."/>
            <person name="Kalinowski J."/>
            <person name="Ruckert C."/>
        </authorList>
    </citation>
    <scope>NUCLEOTIDE SEQUENCE</scope>
    <source>
        <strain evidence="1">NBRC 110071</strain>
    </source>
</reference>
<dbReference type="SFLD" id="SFLDS00003">
    <property type="entry name" value="Haloacid_Dehalogenase"/>
    <property type="match status" value="1"/>
</dbReference>
<dbReference type="SUPFAM" id="SSF56784">
    <property type="entry name" value="HAD-like"/>
    <property type="match status" value="1"/>
</dbReference>
<name>A0AA37W8M2_9GAMM</name>
<dbReference type="Proteomes" id="UP001161389">
    <property type="component" value="Unassembled WGS sequence"/>
</dbReference>
<proteinExistence type="predicted"/>
<dbReference type="NCBIfam" id="TIGR01549">
    <property type="entry name" value="HAD-SF-IA-v1"/>
    <property type="match status" value="1"/>
</dbReference>
<keyword evidence="2" id="KW-1185">Reference proteome</keyword>
<accession>A0AA37W8M2</accession>
<dbReference type="InterPro" id="IPR023198">
    <property type="entry name" value="PGP-like_dom2"/>
</dbReference>
<evidence type="ECO:0000313" key="1">
    <source>
        <dbReference type="EMBL" id="GLQ31676.1"/>
    </source>
</evidence>
<evidence type="ECO:0000313" key="2">
    <source>
        <dbReference type="Proteomes" id="UP001161389"/>
    </source>
</evidence>
<dbReference type="GO" id="GO:0006281">
    <property type="term" value="P:DNA repair"/>
    <property type="evidence" value="ECO:0007669"/>
    <property type="project" value="TreeGrafter"/>
</dbReference>
<dbReference type="Gene3D" id="3.40.50.1000">
    <property type="entry name" value="HAD superfamily/HAD-like"/>
    <property type="match status" value="1"/>
</dbReference>
<gene>
    <name evidence="1" type="ORF">GCM10007876_21550</name>
</gene>
<organism evidence="1 2">
    <name type="scientific">Litoribrevibacter albus</name>
    <dbReference type="NCBI Taxonomy" id="1473156"/>
    <lineage>
        <taxon>Bacteria</taxon>
        <taxon>Pseudomonadati</taxon>
        <taxon>Pseudomonadota</taxon>
        <taxon>Gammaproteobacteria</taxon>
        <taxon>Oceanospirillales</taxon>
        <taxon>Oceanospirillaceae</taxon>
        <taxon>Litoribrevibacter</taxon>
    </lineage>
</organism>
<dbReference type="Gene3D" id="1.10.150.240">
    <property type="entry name" value="Putative phosphatase, domain 2"/>
    <property type="match status" value="1"/>
</dbReference>
<dbReference type="EMBL" id="BSNM01000014">
    <property type="protein sequence ID" value="GLQ31676.1"/>
    <property type="molecule type" value="Genomic_DNA"/>
</dbReference>
<dbReference type="InterPro" id="IPR041492">
    <property type="entry name" value="HAD_2"/>
</dbReference>
<dbReference type="RefSeq" id="WP_284381362.1">
    <property type="nucleotide sequence ID" value="NZ_BSNM01000014.1"/>
</dbReference>
<dbReference type="InterPro" id="IPR023214">
    <property type="entry name" value="HAD_sf"/>
</dbReference>
<dbReference type="PANTHER" id="PTHR43434:SF24">
    <property type="entry name" value="HYDROLASE-RELATED"/>
    <property type="match status" value="1"/>
</dbReference>
<dbReference type="Pfam" id="PF13419">
    <property type="entry name" value="HAD_2"/>
    <property type="match status" value="1"/>
</dbReference>
<dbReference type="SFLD" id="SFLDG01135">
    <property type="entry name" value="C1.5.6:_HAD__Beta-PGM__Phospha"/>
    <property type="match status" value="1"/>
</dbReference>
<sequence length="220" mass="24075">MAKGYELVIFDWDGTLVDSADLIVECMQSAFSDLSLSIPTNDDVRNIIGLGLGEAIVELNGPTNDDVVRQLREAYSLHFHKNDVDELNVFSGVYEMLEALRGSGCLTAVATGKSRKGLTRGLSRFKCADHFVSTRCADETRSKPHPLMLEQIINEVGVDLQKAIMVGDSVYDMEMAQRMGMDSVGVTYGVHCSKRLGEYAPVCMADNVSALADFLLNNAK</sequence>
<dbReference type="GO" id="GO:0005829">
    <property type="term" value="C:cytosol"/>
    <property type="evidence" value="ECO:0007669"/>
    <property type="project" value="TreeGrafter"/>
</dbReference>
<dbReference type="InterPro" id="IPR050155">
    <property type="entry name" value="HAD-like_hydrolase_sf"/>
</dbReference>
<protein>
    <submittedName>
        <fullName evidence="1">Haloacid dehalogenase</fullName>
    </submittedName>
</protein>
<dbReference type="PANTHER" id="PTHR43434">
    <property type="entry name" value="PHOSPHOGLYCOLATE PHOSPHATASE"/>
    <property type="match status" value="1"/>
</dbReference>
<reference evidence="1" key="2">
    <citation type="submission" date="2023-01" db="EMBL/GenBank/DDBJ databases">
        <title>Draft genome sequence of Litoribrevibacter albus strain NBRC 110071.</title>
        <authorList>
            <person name="Sun Q."/>
            <person name="Mori K."/>
        </authorList>
    </citation>
    <scope>NUCLEOTIDE SEQUENCE</scope>
    <source>
        <strain evidence="1">NBRC 110071</strain>
    </source>
</reference>
<dbReference type="SFLD" id="SFLDG01129">
    <property type="entry name" value="C1.5:_HAD__Beta-PGM__Phosphata"/>
    <property type="match status" value="1"/>
</dbReference>
<dbReference type="InterPro" id="IPR006439">
    <property type="entry name" value="HAD-SF_hydro_IA"/>
</dbReference>
<comment type="caution">
    <text evidence="1">The sequence shown here is derived from an EMBL/GenBank/DDBJ whole genome shotgun (WGS) entry which is preliminary data.</text>
</comment>
<dbReference type="NCBIfam" id="TIGR01509">
    <property type="entry name" value="HAD-SF-IA-v3"/>
    <property type="match status" value="1"/>
</dbReference>
<dbReference type="GO" id="GO:0008967">
    <property type="term" value="F:phosphoglycolate phosphatase activity"/>
    <property type="evidence" value="ECO:0007669"/>
    <property type="project" value="TreeGrafter"/>
</dbReference>
<dbReference type="InterPro" id="IPR036412">
    <property type="entry name" value="HAD-like_sf"/>
</dbReference>